<evidence type="ECO:0000256" key="3">
    <source>
        <dbReference type="ARBA" id="ARBA00023163"/>
    </source>
</evidence>
<dbReference type="GO" id="GO:0003700">
    <property type="term" value="F:DNA-binding transcription factor activity"/>
    <property type="evidence" value="ECO:0007669"/>
    <property type="project" value="TreeGrafter"/>
</dbReference>
<dbReference type="PANTHER" id="PTHR30146">
    <property type="entry name" value="LACI-RELATED TRANSCRIPTIONAL REPRESSOR"/>
    <property type="match status" value="1"/>
</dbReference>
<organism evidence="5 6">
    <name type="scientific">Hypnocyclicus thermotrophus</name>
    <dbReference type="NCBI Taxonomy" id="1627895"/>
    <lineage>
        <taxon>Bacteria</taxon>
        <taxon>Fusobacteriati</taxon>
        <taxon>Fusobacteriota</taxon>
        <taxon>Fusobacteriia</taxon>
        <taxon>Fusobacteriales</taxon>
        <taxon>Fusobacteriaceae</taxon>
        <taxon>Hypnocyclicus</taxon>
    </lineage>
</organism>
<sequence length="347" mass="39310">MSKIVKLKDVAKLAGVGIGTASRVLNEHPNVKDSTRRKVLDAMRELNYTPNNIARSLKSKSTRTIGVILIELSSAFYSDIVEGIEDTANEYGYSIFLNNTRKYEDRILESIQMMCEKKVDGIIYLGGTLTEEIQNKLLDANIPVVLISTGTNFKRKDTTEVFSSINIDNETAAFEAVTYLCELKHKKIAMLTINKDDKNSAMPRIKGYRRALEKNGIEFNDDLVFECEQSYQSGYETMQKILKLEERPTAIFSYSDLIALGASRAILQSGLRIPEDISIVGFDDIETTKYFYPAITTMRQPRYVMGSRGMELLIREINDKEGFKQHVILPVTLQIRESTSQKIKDLI</sequence>
<evidence type="ECO:0000313" key="5">
    <source>
        <dbReference type="EMBL" id="TDT72288.1"/>
    </source>
</evidence>
<dbReference type="CDD" id="cd19975">
    <property type="entry name" value="PBP1_CcpA-like"/>
    <property type="match status" value="1"/>
</dbReference>
<evidence type="ECO:0000313" key="6">
    <source>
        <dbReference type="Proteomes" id="UP000294678"/>
    </source>
</evidence>
<dbReference type="PANTHER" id="PTHR30146:SF149">
    <property type="entry name" value="HTH-TYPE TRANSCRIPTIONAL REGULATOR EBGR"/>
    <property type="match status" value="1"/>
</dbReference>
<dbReference type="AlphaFoldDB" id="A0AA46E0L1"/>
<dbReference type="EMBL" id="SOBG01000001">
    <property type="protein sequence ID" value="TDT72288.1"/>
    <property type="molecule type" value="Genomic_DNA"/>
</dbReference>
<accession>A0AA46E0L1</accession>
<dbReference type="Pfam" id="PF00532">
    <property type="entry name" value="Peripla_BP_1"/>
    <property type="match status" value="1"/>
</dbReference>
<dbReference type="GO" id="GO:0000976">
    <property type="term" value="F:transcription cis-regulatory region binding"/>
    <property type="evidence" value="ECO:0007669"/>
    <property type="project" value="TreeGrafter"/>
</dbReference>
<proteinExistence type="predicted"/>
<dbReference type="CDD" id="cd01392">
    <property type="entry name" value="HTH_LacI"/>
    <property type="match status" value="1"/>
</dbReference>
<name>A0AA46E0L1_9FUSO</name>
<comment type="caution">
    <text evidence="5">The sequence shown here is derived from an EMBL/GenBank/DDBJ whole genome shotgun (WGS) entry which is preliminary data.</text>
</comment>
<evidence type="ECO:0000256" key="2">
    <source>
        <dbReference type="ARBA" id="ARBA00023125"/>
    </source>
</evidence>
<dbReference type="PROSITE" id="PS00356">
    <property type="entry name" value="HTH_LACI_1"/>
    <property type="match status" value="1"/>
</dbReference>
<dbReference type="RefSeq" id="WP_134111818.1">
    <property type="nucleotide sequence ID" value="NZ_SOBG01000001.1"/>
</dbReference>
<dbReference type="SUPFAM" id="SSF47413">
    <property type="entry name" value="lambda repressor-like DNA-binding domains"/>
    <property type="match status" value="1"/>
</dbReference>
<reference evidence="5 6" key="1">
    <citation type="submission" date="2019-03" db="EMBL/GenBank/DDBJ databases">
        <title>Genomic Encyclopedia of Type Strains, Phase IV (KMG-IV): sequencing the most valuable type-strain genomes for metagenomic binning, comparative biology and taxonomic classification.</title>
        <authorList>
            <person name="Goeker M."/>
        </authorList>
    </citation>
    <scope>NUCLEOTIDE SEQUENCE [LARGE SCALE GENOMIC DNA]</scope>
    <source>
        <strain evidence="5 6">DSM 100055</strain>
    </source>
</reference>
<keyword evidence="3" id="KW-0804">Transcription</keyword>
<dbReference type="Gene3D" id="1.10.260.40">
    <property type="entry name" value="lambda repressor-like DNA-binding domains"/>
    <property type="match status" value="1"/>
</dbReference>
<protein>
    <submittedName>
        <fullName evidence="5">LacI family transcriptional regulator</fullName>
    </submittedName>
</protein>
<dbReference type="Pfam" id="PF00356">
    <property type="entry name" value="LacI"/>
    <property type="match status" value="1"/>
</dbReference>
<dbReference type="SUPFAM" id="SSF53822">
    <property type="entry name" value="Periplasmic binding protein-like I"/>
    <property type="match status" value="1"/>
</dbReference>
<dbReference type="SMART" id="SM00354">
    <property type="entry name" value="HTH_LACI"/>
    <property type="match status" value="1"/>
</dbReference>
<evidence type="ECO:0000259" key="4">
    <source>
        <dbReference type="PROSITE" id="PS50932"/>
    </source>
</evidence>
<keyword evidence="1" id="KW-0805">Transcription regulation</keyword>
<dbReference type="InterPro" id="IPR010982">
    <property type="entry name" value="Lambda_DNA-bd_dom_sf"/>
</dbReference>
<dbReference type="InterPro" id="IPR001761">
    <property type="entry name" value="Peripla_BP/Lac1_sug-bd_dom"/>
</dbReference>
<keyword evidence="6" id="KW-1185">Reference proteome</keyword>
<dbReference type="Proteomes" id="UP000294678">
    <property type="component" value="Unassembled WGS sequence"/>
</dbReference>
<evidence type="ECO:0000256" key="1">
    <source>
        <dbReference type="ARBA" id="ARBA00023015"/>
    </source>
</evidence>
<gene>
    <name evidence="5" type="ORF">EV215_0076</name>
</gene>
<dbReference type="PROSITE" id="PS50932">
    <property type="entry name" value="HTH_LACI_2"/>
    <property type="match status" value="1"/>
</dbReference>
<dbReference type="InterPro" id="IPR028082">
    <property type="entry name" value="Peripla_BP_I"/>
</dbReference>
<dbReference type="Gene3D" id="3.40.50.2300">
    <property type="match status" value="2"/>
</dbReference>
<feature type="domain" description="HTH lacI-type" evidence="4">
    <location>
        <begin position="5"/>
        <end position="59"/>
    </location>
</feature>
<keyword evidence="2" id="KW-0238">DNA-binding</keyword>
<dbReference type="InterPro" id="IPR000843">
    <property type="entry name" value="HTH_LacI"/>
</dbReference>